<evidence type="ECO:0000313" key="2">
    <source>
        <dbReference type="EMBL" id="MBV6290205.1"/>
    </source>
</evidence>
<dbReference type="InterPro" id="IPR010657">
    <property type="entry name" value="ImpA_N"/>
</dbReference>
<evidence type="ECO:0000259" key="1">
    <source>
        <dbReference type="Pfam" id="PF06812"/>
    </source>
</evidence>
<dbReference type="InterPro" id="IPR017739">
    <property type="entry name" value="T6SS-assoc_VCA0119"/>
</dbReference>
<dbReference type="PANTHER" id="PTHR37024:SF3">
    <property type="entry name" value="TYPE VI SECRETION SYSTEM PROTEIN TSSA"/>
    <property type="match status" value="1"/>
</dbReference>
<dbReference type="Proteomes" id="UP001106592">
    <property type="component" value="Unassembled WGS sequence"/>
</dbReference>
<accession>A0A9Q3AG19</accession>
<feature type="domain" description="ImpA N-terminal" evidence="1">
    <location>
        <begin position="17"/>
        <end position="128"/>
    </location>
</feature>
<dbReference type="EMBL" id="JAHTBI010000117">
    <property type="protein sequence ID" value="MBV6290205.1"/>
    <property type="molecule type" value="Genomic_DNA"/>
</dbReference>
<comment type="caution">
    <text evidence="2">The sequence shown here is derived from an EMBL/GenBank/DDBJ whole genome shotgun (WGS) entry which is preliminary data.</text>
</comment>
<dbReference type="NCBIfam" id="TIGR03362">
    <property type="entry name" value="VI_chp_7"/>
    <property type="match status" value="1"/>
</dbReference>
<organism evidence="2 3">
    <name type="scientific">Pseudomonas aegrilactucae</name>
    <dbReference type="NCBI Taxonomy" id="2854028"/>
    <lineage>
        <taxon>Bacteria</taxon>
        <taxon>Pseudomonadati</taxon>
        <taxon>Pseudomonadota</taxon>
        <taxon>Gammaproteobacteria</taxon>
        <taxon>Pseudomonadales</taxon>
        <taxon>Pseudomonadaceae</taxon>
        <taxon>Pseudomonas</taxon>
    </lineage>
</organism>
<reference evidence="2" key="1">
    <citation type="journal article" date="2022" name="Int. J. Syst. Evol. Microbiol.">
        <title>Pseudomonas aegrilactucae sp. nov. and Pseudomonas morbosilactucae sp. nov., pathogens causing bacterial rot of lettuce in Japan.</title>
        <authorList>
            <person name="Sawada H."/>
            <person name="Fujikawa T."/>
            <person name="Satou M."/>
        </authorList>
    </citation>
    <scope>NUCLEOTIDE SEQUENCE</scope>
    <source>
        <strain evidence="2">MAFF 301350</strain>
    </source>
</reference>
<evidence type="ECO:0000313" key="3">
    <source>
        <dbReference type="Proteomes" id="UP001106592"/>
    </source>
</evidence>
<protein>
    <submittedName>
        <fullName evidence="2">Type VI secretion system protein TssA</fullName>
    </submittedName>
</protein>
<name>A0A9Q3AG19_9PSED</name>
<sequence length="484" mass="52708">MSLVTVPNVPSLVAALLEPIDAQAPAGLFDVEDETYQGIDQEMVKLGGLHQGSIDWPYIEEASRHYLTTQCKQFRIVGHLVTVWLREPRWSQWSNAVSVLAGMVDLFWENAHPKPGPTGYLAKRKQIKLMLERLSEAVSALERTSFSSEHHAVALAAVARLKGCAARTQLDEAALVELDRVLIRSAERATTPREHQEEAAPVASTASVAQSLRVVPKAGALGGERESRRAVLTMAELVNQQDLYDPTGYLLRRFALWAHIQTAPAIKRDRCTELPAVPKEVAEGYQEALGGSSIEPALLLRIEKSVVASPFWLRGSYLAATVATRLAMESVAEAIRQSAVRFVQRVPALMELCFSDGSAFVDDQTRAWLSASVSGGSSNGPAPEYADLREELVAQMSSDGVEVTLLRLQALQSEYGAPRQRCHASVIAADLLSAKGLSWLADDLYASAARLMASTPAHIWEPDLYKRIAQHGGGLNLADQGMKG</sequence>
<dbReference type="AlphaFoldDB" id="A0A9Q3AG19"/>
<reference evidence="2" key="2">
    <citation type="journal article" date="2023" name="Plant Pathol.">
        <title>Dismantling and reorganizing Pseudomonas marginalis sensu#lato.</title>
        <authorList>
            <person name="Sawada H."/>
            <person name="Fujikawa T."/>
            <person name="Satou M."/>
        </authorList>
    </citation>
    <scope>NUCLEOTIDE SEQUENCE</scope>
    <source>
        <strain evidence="2">MAFF 301350</strain>
    </source>
</reference>
<keyword evidence="3" id="KW-1185">Reference proteome</keyword>
<dbReference type="PANTHER" id="PTHR37024">
    <property type="entry name" value="TYPE VI SECRETION SYSTEM DUF2094 AND IMPA-RELATED DOMAIN PROTEIN"/>
    <property type="match status" value="1"/>
</dbReference>
<gene>
    <name evidence="2" type="primary">tssA</name>
    <name evidence="2" type="ORF">KUO17_24830</name>
</gene>
<dbReference type="Pfam" id="PF06812">
    <property type="entry name" value="ImpA_N"/>
    <property type="match status" value="1"/>
</dbReference>
<proteinExistence type="predicted"/>
<dbReference type="Pfam" id="PF16989">
    <property type="entry name" value="T6SS_VasJ"/>
    <property type="match status" value="1"/>
</dbReference>
<dbReference type="RefSeq" id="WP_217978206.1">
    <property type="nucleotide sequence ID" value="NZ_JAHTBI010000117.1"/>
</dbReference>